<feature type="transmembrane region" description="Helical" evidence="6">
    <location>
        <begin position="148"/>
        <end position="167"/>
    </location>
</feature>
<evidence type="ECO:0000259" key="7">
    <source>
        <dbReference type="Pfam" id="PF01490"/>
    </source>
</evidence>
<protein>
    <submittedName>
        <fullName evidence="9">Amino acid transporter transmembrane domain-containing protein</fullName>
    </submittedName>
</protein>
<name>A0A914D9G6_9BILA</name>
<dbReference type="Pfam" id="PF01490">
    <property type="entry name" value="Aa_trans"/>
    <property type="match status" value="2"/>
</dbReference>
<feature type="region of interest" description="Disordered" evidence="5">
    <location>
        <begin position="1"/>
        <end position="26"/>
    </location>
</feature>
<keyword evidence="2 6" id="KW-0812">Transmembrane</keyword>
<feature type="domain" description="Amino acid transporter transmembrane" evidence="7">
    <location>
        <begin position="141"/>
        <end position="326"/>
    </location>
</feature>
<evidence type="ECO:0000313" key="8">
    <source>
        <dbReference type="Proteomes" id="UP000887540"/>
    </source>
</evidence>
<accession>A0A914D9G6</accession>
<evidence type="ECO:0000256" key="4">
    <source>
        <dbReference type="ARBA" id="ARBA00023136"/>
    </source>
</evidence>
<keyword evidence="8" id="KW-1185">Reference proteome</keyword>
<feature type="compositionally biased region" description="Basic and acidic residues" evidence="5">
    <location>
        <begin position="1"/>
        <end position="10"/>
    </location>
</feature>
<dbReference type="PANTHER" id="PTHR22950:SF472">
    <property type="entry name" value="AMINO ACID TRANSPORTER TRANSMEMBRANE DOMAIN-CONTAINING PROTEIN"/>
    <property type="match status" value="1"/>
</dbReference>
<feature type="transmembrane region" description="Helical" evidence="6">
    <location>
        <begin position="256"/>
        <end position="275"/>
    </location>
</feature>
<dbReference type="WBParaSite" id="ACRNAN_scaffold2081.g13362.t1">
    <property type="protein sequence ID" value="ACRNAN_scaffold2081.g13362.t1"/>
    <property type="gene ID" value="ACRNAN_scaffold2081.g13362"/>
</dbReference>
<feature type="compositionally biased region" description="Low complexity" evidence="5">
    <location>
        <begin position="12"/>
        <end position="24"/>
    </location>
</feature>
<dbReference type="AlphaFoldDB" id="A0A914D9G6"/>
<dbReference type="PANTHER" id="PTHR22950">
    <property type="entry name" value="AMINO ACID TRANSPORTER"/>
    <property type="match status" value="1"/>
</dbReference>
<dbReference type="GO" id="GO:0015179">
    <property type="term" value="F:L-amino acid transmembrane transporter activity"/>
    <property type="evidence" value="ECO:0007669"/>
    <property type="project" value="TreeGrafter"/>
</dbReference>
<sequence>MPPSRNRVETESAFSATSRSSSSTIDDPLISTENIFGERPHTATSISPEQALIHLIKVMLGTGMLSLPLAFKHSGLWLGLFFLAIICVVCTYCCRQLVLCSHYICRRKGQDRLDFANVMRGAVEYGPPWIREYGYFSKQLFFDETSSIHISQAGWIALLLIPILGLCTIRQLKVLAPLALIANCVYIFAVGVVIEYLITHLNPVDSVPAVGRLQDLPLFFGTVMFAFEGVAVILPIENQMDQPHHFISSNGVLNTASLLVLAVYCTTGFYGYLALGNSVKDTVTLNLPPTIFYQTIKIMFVGCILVSYPLQFYVPMERVEKWISRKIPEE</sequence>
<evidence type="ECO:0000256" key="3">
    <source>
        <dbReference type="ARBA" id="ARBA00022989"/>
    </source>
</evidence>
<feature type="transmembrane region" description="Helical" evidence="6">
    <location>
        <begin position="218"/>
        <end position="236"/>
    </location>
</feature>
<keyword evidence="4 6" id="KW-0472">Membrane</keyword>
<organism evidence="8 9">
    <name type="scientific">Acrobeloides nanus</name>
    <dbReference type="NCBI Taxonomy" id="290746"/>
    <lineage>
        <taxon>Eukaryota</taxon>
        <taxon>Metazoa</taxon>
        <taxon>Ecdysozoa</taxon>
        <taxon>Nematoda</taxon>
        <taxon>Chromadorea</taxon>
        <taxon>Rhabditida</taxon>
        <taxon>Tylenchina</taxon>
        <taxon>Cephalobomorpha</taxon>
        <taxon>Cephaloboidea</taxon>
        <taxon>Cephalobidae</taxon>
        <taxon>Acrobeloides</taxon>
    </lineage>
</organism>
<dbReference type="InterPro" id="IPR013057">
    <property type="entry name" value="AA_transpt_TM"/>
</dbReference>
<evidence type="ECO:0000256" key="2">
    <source>
        <dbReference type="ARBA" id="ARBA00022692"/>
    </source>
</evidence>
<evidence type="ECO:0000313" key="9">
    <source>
        <dbReference type="WBParaSite" id="ACRNAN_scaffold2081.g13362.t1"/>
    </source>
</evidence>
<feature type="domain" description="Amino acid transporter transmembrane" evidence="7">
    <location>
        <begin position="45"/>
        <end position="120"/>
    </location>
</feature>
<reference evidence="9" key="1">
    <citation type="submission" date="2022-11" db="UniProtKB">
        <authorList>
            <consortium name="WormBaseParasite"/>
        </authorList>
    </citation>
    <scope>IDENTIFICATION</scope>
</reference>
<feature type="transmembrane region" description="Helical" evidence="6">
    <location>
        <begin position="78"/>
        <end position="98"/>
    </location>
</feature>
<evidence type="ECO:0000256" key="5">
    <source>
        <dbReference type="SAM" id="MobiDB-lite"/>
    </source>
</evidence>
<evidence type="ECO:0000256" key="6">
    <source>
        <dbReference type="SAM" id="Phobius"/>
    </source>
</evidence>
<keyword evidence="3 6" id="KW-1133">Transmembrane helix</keyword>
<dbReference type="GO" id="GO:0005774">
    <property type="term" value="C:vacuolar membrane"/>
    <property type="evidence" value="ECO:0007669"/>
    <property type="project" value="TreeGrafter"/>
</dbReference>
<proteinExistence type="predicted"/>
<comment type="subcellular location">
    <subcellularLocation>
        <location evidence="1">Membrane</location>
        <topology evidence="1">Multi-pass membrane protein</topology>
    </subcellularLocation>
</comment>
<feature type="transmembrane region" description="Helical" evidence="6">
    <location>
        <begin position="174"/>
        <end position="198"/>
    </location>
</feature>
<evidence type="ECO:0000256" key="1">
    <source>
        <dbReference type="ARBA" id="ARBA00004141"/>
    </source>
</evidence>
<dbReference type="Proteomes" id="UP000887540">
    <property type="component" value="Unplaced"/>
</dbReference>
<feature type="transmembrane region" description="Helical" evidence="6">
    <location>
        <begin position="295"/>
        <end position="316"/>
    </location>
</feature>